<evidence type="ECO:0000313" key="9">
    <source>
        <dbReference type="EMBL" id="RUT27759.1"/>
    </source>
</evidence>
<keyword evidence="7" id="KW-0812">Transmembrane</keyword>
<accession>A0A433X0X8</accession>
<dbReference type="PROSITE" id="PS00107">
    <property type="entry name" value="PROTEIN_KINASE_ATP"/>
    <property type="match status" value="1"/>
</dbReference>
<dbReference type="GO" id="GO:0005524">
    <property type="term" value="F:ATP binding"/>
    <property type="evidence" value="ECO:0007669"/>
    <property type="project" value="UniProtKB-UniRule"/>
</dbReference>
<keyword evidence="10" id="KW-1185">Reference proteome</keyword>
<evidence type="ECO:0000256" key="3">
    <source>
        <dbReference type="ARBA" id="ARBA00022741"/>
    </source>
</evidence>
<dbReference type="InterPro" id="IPR000719">
    <property type="entry name" value="Prot_kinase_dom"/>
</dbReference>
<keyword evidence="3 6" id="KW-0547">Nucleotide-binding</keyword>
<dbReference type="PROSITE" id="PS50011">
    <property type="entry name" value="PROTEIN_KINASE_DOM"/>
    <property type="match status" value="1"/>
</dbReference>
<evidence type="ECO:0000256" key="5">
    <source>
        <dbReference type="ARBA" id="ARBA00022840"/>
    </source>
</evidence>
<dbReference type="SMART" id="SM00220">
    <property type="entry name" value="S_TKc"/>
    <property type="match status" value="1"/>
</dbReference>
<dbReference type="InterPro" id="IPR017441">
    <property type="entry name" value="Protein_kinase_ATP_BS"/>
</dbReference>
<dbReference type="Pfam" id="PF00069">
    <property type="entry name" value="Pkinase"/>
    <property type="match status" value="1"/>
</dbReference>
<dbReference type="SUPFAM" id="SSF56112">
    <property type="entry name" value="Protein kinase-like (PK-like)"/>
    <property type="match status" value="1"/>
</dbReference>
<keyword evidence="1 9" id="KW-0723">Serine/threonine-protein kinase</keyword>
<evidence type="ECO:0000256" key="1">
    <source>
        <dbReference type="ARBA" id="ARBA00022527"/>
    </source>
</evidence>
<organism evidence="9 10">
    <name type="scientific">Paenibacillus zeisoli</name>
    <dbReference type="NCBI Taxonomy" id="2496267"/>
    <lineage>
        <taxon>Bacteria</taxon>
        <taxon>Bacillati</taxon>
        <taxon>Bacillota</taxon>
        <taxon>Bacilli</taxon>
        <taxon>Bacillales</taxon>
        <taxon>Paenibacillaceae</taxon>
        <taxon>Paenibacillus</taxon>
    </lineage>
</organism>
<evidence type="ECO:0000256" key="7">
    <source>
        <dbReference type="SAM" id="Phobius"/>
    </source>
</evidence>
<evidence type="ECO:0000256" key="6">
    <source>
        <dbReference type="PROSITE-ProRule" id="PRU10141"/>
    </source>
</evidence>
<dbReference type="GO" id="GO:0004674">
    <property type="term" value="F:protein serine/threonine kinase activity"/>
    <property type="evidence" value="ECO:0007669"/>
    <property type="project" value="UniProtKB-KW"/>
</dbReference>
<keyword evidence="7" id="KW-1133">Transmembrane helix</keyword>
<dbReference type="Gene3D" id="1.10.510.10">
    <property type="entry name" value="Transferase(Phosphotransferase) domain 1"/>
    <property type="match status" value="1"/>
</dbReference>
<dbReference type="Gene3D" id="3.30.200.20">
    <property type="entry name" value="Phosphorylase Kinase, domain 1"/>
    <property type="match status" value="1"/>
</dbReference>
<dbReference type="EMBL" id="RZNX01000016">
    <property type="protein sequence ID" value="RUT27759.1"/>
    <property type="molecule type" value="Genomic_DNA"/>
</dbReference>
<protein>
    <submittedName>
        <fullName evidence="9">Serine/threonine protein kinase</fullName>
    </submittedName>
</protein>
<feature type="binding site" evidence="6">
    <location>
        <position position="60"/>
    </location>
    <ligand>
        <name>ATP</name>
        <dbReference type="ChEBI" id="CHEBI:30616"/>
    </ligand>
</feature>
<dbReference type="PANTHER" id="PTHR24351">
    <property type="entry name" value="RIBOSOMAL PROTEIN S6 KINASE"/>
    <property type="match status" value="1"/>
</dbReference>
<evidence type="ECO:0000256" key="4">
    <source>
        <dbReference type="ARBA" id="ARBA00022777"/>
    </source>
</evidence>
<keyword evidence="4 9" id="KW-0418">Kinase</keyword>
<feature type="domain" description="Protein kinase" evidence="8">
    <location>
        <begin position="31"/>
        <end position="304"/>
    </location>
</feature>
<keyword evidence="7" id="KW-0472">Membrane</keyword>
<dbReference type="InterPro" id="IPR011009">
    <property type="entry name" value="Kinase-like_dom_sf"/>
</dbReference>
<proteinExistence type="predicted"/>
<reference evidence="9 10" key="1">
    <citation type="submission" date="2018-12" db="EMBL/GenBank/DDBJ databases">
        <authorList>
            <person name="Sun L."/>
            <person name="Chen Z."/>
        </authorList>
    </citation>
    <scope>NUCLEOTIDE SEQUENCE [LARGE SCALE GENOMIC DNA]</scope>
    <source>
        <strain evidence="9 10">3-5-3</strain>
    </source>
</reference>
<feature type="transmembrane region" description="Helical" evidence="7">
    <location>
        <begin position="293"/>
        <end position="313"/>
    </location>
</feature>
<evidence type="ECO:0000259" key="8">
    <source>
        <dbReference type="PROSITE" id="PS50011"/>
    </source>
</evidence>
<dbReference type="AlphaFoldDB" id="A0A433X0X8"/>
<comment type="caution">
    <text evidence="9">The sequence shown here is derived from an EMBL/GenBank/DDBJ whole genome shotgun (WGS) entry which is preliminary data.</text>
</comment>
<evidence type="ECO:0000256" key="2">
    <source>
        <dbReference type="ARBA" id="ARBA00022679"/>
    </source>
</evidence>
<sequence length="314" mass="35502">MKEKGCSVTTSYRTSIPAGTLVTGRWRGGRYLVQRLLGQGANGIVYLVQQAGTRNLYALKMGYDALDLQSEINVLKALQGQHNAEDRDLSYLVEVDDFTLGDREIPFYVMRYVKGEPLSKFLTRRGGQWLDLAGLNLLKQLAALHKGGWVFGDLKPDNVLVSAYGDVELIDYGGVSQNGRSVKQFTEWYDRGFWNAGGRTADAAYDWFSFAVVCIHMLAESRLKTAANQLPQTRSTADLVQIMNQEPRLRPYSNWLKKAISGGFEHTDEAYEMWKRMISRKPVRHSVRRTPGWLKSAFAISLFLLVCAIYLTLR</sequence>
<keyword evidence="2" id="KW-0808">Transferase</keyword>
<dbReference type="Proteomes" id="UP000272464">
    <property type="component" value="Unassembled WGS sequence"/>
</dbReference>
<gene>
    <name evidence="9" type="ORF">EJP77_20185</name>
</gene>
<evidence type="ECO:0000313" key="10">
    <source>
        <dbReference type="Proteomes" id="UP000272464"/>
    </source>
</evidence>
<name>A0A433X0X8_9BACL</name>
<keyword evidence="5 6" id="KW-0067">ATP-binding</keyword>
<dbReference type="OrthoDB" id="583109at2"/>